<name>A0A1E3JM17_9TREE</name>
<evidence type="ECO:0000313" key="2">
    <source>
        <dbReference type="Proteomes" id="UP000094819"/>
    </source>
</evidence>
<proteinExistence type="predicted"/>
<evidence type="ECO:0000313" key="1">
    <source>
        <dbReference type="EMBL" id="ODO01905.1"/>
    </source>
</evidence>
<dbReference type="RefSeq" id="XP_019033157.1">
    <property type="nucleotide sequence ID" value="XM_019174778.1"/>
</dbReference>
<dbReference type="EMBL" id="AWGH01000006">
    <property type="protein sequence ID" value="ODO01905.1"/>
    <property type="molecule type" value="Genomic_DNA"/>
</dbReference>
<comment type="caution">
    <text evidence="1">The sequence shown here is derived from an EMBL/GenBank/DDBJ whole genome shotgun (WGS) entry which is preliminary data.</text>
</comment>
<keyword evidence="2" id="KW-1185">Reference proteome</keyword>
<dbReference type="Proteomes" id="UP000094819">
    <property type="component" value="Unassembled WGS sequence"/>
</dbReference>
<dbReference type="AlphaFoldDB" id="A0A1E3JM17"/>
<sequence length="91" mass="10278">MSSSEIPTGTSPNGNEKWLLKVKDNVIIPGTLRSVFDAKEASYFEGLQDAGEKWKLDRIEWTGPGSRVGKVTNMGWADDKLDSDWVFRRME</sequence>
<accession>A0A1E3JM17</accession>
<reference evidence="1 2" key="1">
    <citation type="submission" date="2016-06" db="EMBL/GenBank/DDBJ databases">
        <title>Evolution of pathogenesis and genome organization in the Tremellales.</title>
        <authorList>
            <person name="Cuomo C."/>
            <person name="Litvintseva A."/>
            <person name="Heitman J."/>
            <person name="Chen Y."/>
            <person name="Sun S."/>
            <person name="Springer D."/>
            <person name="Dromer F."/>
            <person name="Young S."/>
            <person name="Zeng Q."/>
            <person name="Chapman S."/>
            <person name="Gujja S."/>
            <person name="Saif S."/>
            <person name="Birren B."/>
        </authorList>
    </citation>
    <scope>NUCLEOTIDE SEQUENCE [LARGE SCALE GENOMIC DNA]</scope>
    <source>
        <strain evidence="1 2">CBS 7118</strain>
    </source>
</reference>
<protein>
    <submittedName>
        <fullName evidence="1">Uncharacterized protein</fullName>
    </submittedName>
</protein>
<organism evidence="1 2">
    <name type="scientific">Cryptococcus wingfieldii CBS 7118</name>
    <dbReference type="NCBI Taxonomy" id="1295528"/>
    <lineage>
        <taxon>Eukaryota</taxon>
        <taxon>Fungi</taxon>
        <taxon>Dikarya</taxon>
        <taxon>Basidiomycota</taxon>
        <taxon>Agaricomycotina</taxon>
        <taxon>Tremellomycetes</taxon>
        <taxon>Tremellales</taxon>
        <taxon>Cryptococcaceae</taxon>
        <taxon>Cryptococcus</taxon>
    </lineage>
</organism>
<dbReference type="GeneID" id="30191847"/>
<gene>
    <name evidence="1" type="ORF">L198_02634</name>
</gene>